<dbReference type="EC" id="2.7.2.3" evidence="2 7"/>
<dbReference type="Gene3D" id="3.40.50.1260">
    <property type="entry name" value="Phosphoglycerate kinase, N-terminal domain"/>
    <property type="match status" value="3"/>
</dbReference>
<keyword evidence="4" id="KW-0547">Nucleotide-binding</keyword>
<dbReference type="SUPFAM" id="SSF53748">
    <property type="entry name" value="Phosphoglycerate kinase"/>
    <property type="match status" value="1"/>
</dbReference>
<dbReference type="AlphaFoldDB" id="A0A0G0K8F1"/>
<evidence type="ECO:0000256" key="5">
    <source>
        <dbReference type="ARBA" id="ARBA00022777"/>
    </source>
</evidence>
<organism evidence="8 9">
    <name type="scientific">Candidatus Shapirobacteria bacterium GW2011_GWE2_38_30</name>
    <dbReference type="NCBI Taxonomy" id="1618490"/>
    <lineage>
        <taxon>Bacteria</taxon>
        <taxon>Candidatus Shapironibacteriota</taxon>
    </lineage>
</organism>
<dbReference type="PRINTS" id="PR00477">
    <property type="entry name" value="PHGLYCKINASE"/>
</dbReference>
<accession>A0A0G0K8F1</accession>
<dbReference type="InterPro" id="IPR036043">
    <property type="entry name" value="Phosphoglycerate_kinase_sf"/>
</dbReference>
<evidence type="ECO:0000256" key="2">
    <source>
        <dbReference type="ARBA" id="ARBA00013061"/>
    </source>
</evidence>
<dbReference type="GO" id="GO:0005524">
    <property type="term" value="F:ATP binding"/>
    <property type="evidence" value="ECO:0007669"/>
    <property type="project" value="UniProtKB-KW"/>
</dbReference>
<dbReference type="Proteomes" id="UP000034406">
    <property type="component" value="Unassembled WGS sequence"/>
</dbReference>
<evidence type="ECO:0000256" key="7">
    <source>
        <dbReference type="RuleBase" id="RU000532"/>
    </source>
</evidence>
<evidence type="ECO:0000256" key="6">
    <source>
        <dbReference type="ARBA" id="ARBA00022840"/>
    </source>
</evidence>
<dbReference type="GO" id="GO:0006096">
    <property type="term" value="P:glycolytic process"/>
    <property type="evidence" value="ECO:0007669"/>
    <property type="project" value="InterPro"/>
</dbReference>
<dbReference type="GO" id="GO:0005829">
    <property type="term" value="C:cytosol"/>
    <property type="evidence" value="ECO:0007669"/>
    <property type="project" value="TreeGrafter"/>
</dbReference>
<evidence type="ECO:0000256" key="3">
    <source>
        <dbReference type="ARBA" id="ARBA00022679"/>
    </source>
</evidence>
<dbReference type="PANTHER" id="PTHR11406:SF23">
    <property type="entry name" value="PHOSPHOGLYCERATE KINASE 1, CHLOROPLASTIC-RELATED"/>
    <property type="match status" value="1"/>
</dbReference>
<name>A0A0G0K8F1_9BACT</name>
<keyword evidence="6" id="KW-0067">ATP-binding</keyword>
<dbReference type="GO" id="GO:0006094">
    <property type="term" value="P:gluconeogenesis"/>
    <property type="evidence" value="ECO:0007669"/>
    <property type="project" value="TreeGrafter"/>
</dbReference>
<gene>
    <name evidence="8" type="ORF">US90_C0001G0060</name>
</gene>
<comment type="catalytic activity">
    <reaction evidence="1 7">
        <text>(2R)-3-phosphoglycerate + ATP = (2R)-3-phospho-glyceroyl phosphate + ADP</text>
        <dbReference type="Rhea" id="RHEA:14801"/>
        <dbReference type="ChEBI" id="CHEBI:30616"/>
        <dbReference type="ChEBI" id="CHEBI:57604"/>
        <dbReference type="ChEBI" id="CHEBI:58272"/>
        <dbReference type="ChEBI" id="CHEBI:456216"/>
        <dbReference type="EC" id="2.7.2.3"/>
    </reaction>
</comment>
<comment type="caution">
    <text evidence="8">The sequence shown here is derived from an EMBL/GenBank/DDBJ whole genome shotgun (WGS) entry which is preliminary data.</text>
</comment>
<keyword evidence="5 7" id="KW-0418">Kinase</keyword>
<evidence type="ECO:0000256" key="1">
    <source>
        <dbReference type="ARBA" id="ARBA00000642"/>
    </source>
</evidence>
<comment type="similarity">
    <text evidence="7">Belongs to the phosphoglycerate kinase family.</text>
</comment>
<dbReference type="GO" id="GO:0004618">
    <property type="term" value="F:phosphoglycerate kinase activity"/>
    <property type="evidence" value="ECO:0007669"/>
    <property type="project" value="UniProtKB-EC"/>
</dbReference>
<protein>
    <recommendedName>
        <fullName evidence="2 7">Phosphoglycerate kinase</fullName>
        <ecNumber evidence="2 7">2.7.2.3</ecNumber>
    </recommendedName>
</protein>
<proteinExistence type="inferred from homology"/>
<keyword evidence="3 7" id="KW-0808">Transferase</keyword>
<evidence type="ECO:0000256" key="4">
    <source>
        <dbReference type="ARBA" id="ARBA00022741"/>
    </source>
</evidence>
<dbReference type="InterPro" id="IPR001576">
    <property type="entry name" value="Phosphoglycerate_kinase"/>
</dbReference>
<reference evidence="8 9" key="1">
    <citation type="journal article" date="2015" name="Nature">
        <title>rRNA introns, odd ribosomes, and small enigmatic genomes across a large radiation of phyla.</title>
        <authorList>
            <person name="Brown C.T."/>
            <person name="Hug L.A."/>
            <person name="Thomas B.C."/>
            <person name="Sharon I."/>
            <person name="Castelle C.J."/>
            <person name="Singh A."/>
            <person name="Wilkins M.J."/>
            <person name="Williams K.H."/>
            <person name="Banfield J.F."/>
        </authorList>
    </citation>
    <scope>NUCLEOTIDE SEQUENCE [LARGE SCALE GENOMIC DNA]</scope>
</reference>
<dbReference type="GO" id="GO:0043531">
    <property type="term" value="F:ADP binding"/>
    <property type="evidence" value="ECO:0007669"/>
    <property type="project" value="TreeGrafter"/>
</dbReference>
<dbReference type="EMBL" id="LBUT01000001">
    <property type="protein sequence ID" value="KKQ71730.1"/>
    <property type="molecule type" value="Genomic_DNA"/>
</dbReference>
<dbReference type="Pfam" id="PF00162">
    <property type="entry name" value="PGK"/>
    <property type="match status" value="2"/>
</dbReference>
<dbReference type="PANTHER" id="PTHR11406">
    <property type="entry name" value="PHOSPHOGLYCERATE KINASE"/>
    <property type="match status" value="1"/>
</dbReference>
<evidence type="ECO:0000313" key="9">
    <source>
        <dbReference type="Proteomes" id="UP000034406"/>
    </source>
</evidence>
<sequence length="346" mass="38805">MKTELRSVVEILPETRLILRLDTDLPIEDGVILDNSRLKKSIKTIEFLLKNNCKIAIIGHRGRPTDKDENLSLKTVYLELVSLLEENYIEVESVFVENFEDNEKIDLALAANQIVFMENLRFWRGEEENDPTFLKALMEVTQYFVNDAFGVAHRRQASITLHKLMPAFYGLSFLDEVRKIEEVLENPKHPIMVILGGAKTDKLTYLPGLLKIADQVLVGGKLPALIQDSLQPPFDIEKEKLVVADLKENGLDINEESIHKFKEIIERGGTIIWSGAMGNFEVEENQRGTSEIALAVASSDAYKIIAGGDTRASLIKLGVLERINFVCSGGGALLELLTKRSLAAWE</sequence>
<dbReference type="InterPro" id="IPR015824">
    <property type="entry name" value="Phosphoglycerate_kinase_N"/>
</dbReference>
<evidence type="ECO:0000313" key="8">
    <source>
        <dbReference type="EMBL" id="KKQ71730.1"/>
    </source>
</evidence>
<dbReference type="STRING" id="1618490.US90_C0001G0060"/>